<evidence type="ECO:0000256" key="3">
    <source>
        <dbReference type="ARBA" id="ARBA00023163"/>
    </source>
</evidence>
<accession>A5DSX6</accession>
<dbReference type="VEuPathDB" id="FungiDB:LELG_00462"/>
<dbReference type="PANTHER" id="PTHR46117:SF3">
    <property type="entry name" value="FI24210P1"/>
    <property type="match status" value="1"/>
</dbReference>
<dbReference type="GO" id="GO:0000978">
    <property type="term" value="F:RNA polymerase II cis-regulatory region sequence-specific DNA binding"/>
    <property type="evidence" value="ECO:0007669"/>
    <property type="project" value="TreeGrafter"/>
</dbReference>
<comment type="subcellular location">
    <subcellularLocation>
        <location evidence="1">Nucleus</location>
    </subcellularLocation>
</comment>
<dbReference type="GO" id="GO:0046983">
    <property type="term" value="F:protein dimerization activity"/>
    <property type="evidence" value="ECO:0007669"/>
    <property type="project" value="InterPro"/>
</dbReference>
<evidence type="ECO:0000313" key="8">
    <source>
        <dbReference type="Proteomes" id="UP000001996"/>
    </source>
</evidence>
<feature type="compositionally biased region" description="Gly residues" evidence="5">
    <location>
        <begin position="90"/>
        <end position="99"/>
    </location>
</feature>
<dbReference type="KEGG" id="lel:PVL30_000451"/>
<dbReference type="GO" id="GO:0000981">
    <property type="term" value="F:DNA-binding transcription factor activity, RNA polymerase II-specific"/>
    <property type="evidence" value="ECO:0007669"/>
    <property type="project" value="TreeGrafter"/>
</dbReference>
<proteinExistence type="predicted"/>
<reference evidence="7 8" key="1">
    <citation type="journal article" date="2009" name="Nature">
        <title>Evolution of pathogenicity and sexual reproduction in eight Candida genomes.</title>
        <authorList>
            <person name="Butler G."/>
            <person name="Rasmussen M.D."/>
            <person name="Lin M.F."/>
            <person name="Santos M.A."/>
            <person name="Sakthikumar S."/>
            <person name="Munro C.A."/>
            <person name="Rheinbay E."/>
            <person name="Grabherr M."/>
            <person name="Forche A."/>
            <person name="Reedy J.L."/>
            <person name="Agrafioti I."/>
            <person name="Arnaud M.B."/>
            <person name="Bates S."/>
            <person name="Brown A.J."/>
            <person name="Brunke S."/>
            <person name="Costanzo M.C."/>
            <person name="Fitzpatrick D.A."/>
            <person name="de Groot P.W."/>
            <person name="Harris D."/>
            <person name="Hoyer L.L."/>
            <person name="Hube B."/>
            <person name="Klis F.M."/>
            <person name="Kodira C."/>
            <person name="Lennard N."/>
            <person name="Logue M.E."/>
            <person name="Martin R."/>
            <person name="Neiman A.M."/>
            <person name="Nikolaou E."/>
            <person name="Quail M.A."/>
            <person name="Quinn J."/>
            <person name="Santos M.C."/>
            <person name="Schmitzberger F.F."/>
            <person name="Sherlock G."/>
            <person name="Shah P."/>
            <person name="Silverstein K.A."/>
            <person name="Skrzypek M.S."/>
            <person name="Soll D."/>
            <person name="Staggs R."/>
            <person name="Stansfield I."/>
            <person name="Stumpf M.P."/>
            <person name="Sudbery P.E."/>
            <person name="Srikantha T."/>
            <person name="Zeng Q."/>
            <person name="Berman J."/>
            <person name="Berriman M."/>
            <person name="Heitman J."/>
            <person name="Gow N.A."/>
            <person name="Lorenz M.C."/>
            <person name="Birren B.W."/>
            <person name="Kellis M."/>
            <person name="Cuomo C.A."/>
        </authorList>
    </citation>
    <scope>NUCLEOTIDE SEQUENCE [LARGE SCALE GENOMIC DNA]</scope>
    <source>
        <strain evidence="8">ATCC 11503 / BCRC 21390 / CBS 2605 / JCM 1781 / NBRC 1676 / NRRL YB-4239</strain>
    </source>
</reference>
<dbReference type="InterPro" id="IPR051732">
    <property type="entry name" value="USF"/>
</dbReference>
<dbReference type="Proteomes" id="UP000001996">
    <property type="component" value="Unassembled WGS sequence"/>
</dbReference>
<evidence type="ECO:0000259" key="6">
    <source>
        <dbReference type="PROSITE" id="PS50888"/>
    </source>
</evidence>
<name>A5DSX6_LODEL</name>
<dbReference type="SUPFAM" id="SSF47459">
    <property type="entry name" value="HLH, helix-loop-helix DNA-binding domain"/>
    <property type="match status" value="1"/>
</dbReference>
<gene>
    <name evidence="7" type="ORF">LELG_00462</name>
</gene>
<dbReference type="GeneID" id="5234852"/>
<feature type="domain" description="BHLH" evidence="6">
    <location>
        <begin position="129"/>
        <end position="225"/>
    </location>
</feature>
<evidence type="ECO:0000256" key="4">
    <source>
        <dbReference type="ARBA" id="ARBA00023242"/>
    </source>
</evidence>
<organism evidence="7 8">
    <name type="scientific">Lodderomyces elongisporus (strain ATCC 11503 / CBS 2605 / JCM 1781 / NBRC 1676 / NRRL YB-4239)</name>
    <name type="common">Yeast</name>
    <name type="synonym">Saccharomyces elongisporus</name>
    <dbReference type="NCBI Taxonomy" id="379508"/>
    <lineage>
        <taxon>Eukaryota</taxon>
        <taxon>Fungi</taxon>
        <taxon>Dikarya</taxon>
        <taxon>Ascomycota</taxon>
        <taxon>Saccharomycotina</taxon>
        <taxon>Pichiomycetes</taxon>
        <taxon>Debaryomycetaceae</taxon>
        <taxon>Candida/Lodderomyces clade</taxon>
        <taxon>Lodderomyces</taxon>
    </lineage>
</organism>
<keyword evidence="8" id="KW-1185">Reference proteome</keyword>
<feature type="compositionally biased region" description="Basic and acidic residues" evidence="5">
    <location>
        <begin position="173"/>
        <end position="183"/>
    </location>
</feature>
<dbReference type="Gene3D" id="4.10.280.10">
    <property type="entry name" value="Helix-loop-helix DNA-binding domain"/>
    <property type="match status" value="1"/>
</dbReference>
<dbReference type="HOGENOM" id="CLU_983518_0_0_1"/>
<feature type="compositionally biased region" description="Low complexity" evidence="5">
    <location>
        <begin position="33"/>
        <end position="64"/>
    </location>
</feature>
<dbReference type="OMA" id="FSHDERQ"/>
<feature type="compositionally biased region" description="Acidic residues" evidence="5">
    <location>
        <begin position="121"/>
        <end position="133"/>
    </location>
</feature>
<dbReference type="eggNOG" id="ENOG502S1F7">
    <property type="taxonomic scope" value="Eukaryota"/>
</dbReference>
<keyword evidence="4" id="KW-0539">Nucleus</keyword>
<sequence length="305" mass="33530">MSQFESFLESYSGGNFPPTDATGFSHDERQVGNNTMSTFNSNSNNVHNINTNTNTNNYNNNNNNMNIKREEIDEFLNSSVDIKRQLSQSFGGGSGGSTHHGGVSKPQSRRSSVYIKSQEGSDAEDNEGTEEDKEQGNERKRRDNINDKIQELLTLIPSEYFATPATTTNSATGKDESLMKKEASPSAASPTDDDVNNTVAKTGTKDGKPNKGQILTKSVEYLQNLQNLIDENNRKEVELIMKLETLKLKKRNNGKVQDGVPIRIGYTSAERALGEIGVGPCSDEYFKSVLVKSANSNKSGRKNSI</sequence>
<dbReference type="AlphaFoldDB" id="A5DSX6"/>
<dbReference type="InParanoid" id="A5DSX6"/>
<keyword evidence="2" id="KW-0805">Transcription regulation</keyword>
<dbReference type="EMBL" id="CH981524">
    <property type="protein sequence ID" value="EDK42284.1"/>
    <property type="molecule type" value="Genomic_DNA"/>
</dbReference>
<keyword evidence="3" id="KW-0804">Transcription</keyword>
<evidence type="ECO:0000256" key="2">
    <source>
        <dbReference type="ARBA" id="ARBA00023015"/>
    </source>
</evidence>
<dbReference type="InterPro" id="IPR011598">
    <property type="entry name" value="bHLH_dom"/>
</dbReference>
<evidence type="ECO:0000313" key="7">
    <source>
        <dbReference type="EMBL" id="EDK42284.1"/>
    </source>
</evidence>
<feature type="region of interest" description="Disordered" evidence="5">
    <location>
        <begin position="1"/>
        <end position="64"/>
    </location>
</feature>
<feature type="region of interest" description="Disordered" evidence="5">
    <location>
        <begin position="164"/>
        <end position="212"/>
    </location>
</feature>
<dbReference type="Pfam" id="PF00010">
    <property type="entry name" value="HLH"/>
    <property type="match status" value="1"/>
</dbReference>
<feature type="compositionally biased region" description="Polar residues" evidence="5">
    <location>
        <begin position="105"/>
        <end position="120"/>
    </location>
</feature>
<dbReference type="GO" id="GO:0005634">
    <property type="term" value="C:nucleus"/>
    <property type="evidence" value="ECO:0007669"/>
    <property type="project" value="UniProtKB-SubCell"/>
</dbReference>
<dbReference type="OrthoDB" id="690068at2759"/>
<dbReference type="InterPro" id="IPR036638">
    <property type="entry name" value="HLH_DNA-bd_sf"/>
</dbReference>
<dbReference type="STRING" id="379508.A5DSX6"/>
<dbReference type="CDD" id="cd11387">
    <property type="entry name" value="bHLHzip_USF_MITF"/>
    <property type="match status" value="1"/>
</dbReference>
<feature type="compositionally biased region" description="Basic and acidic residues" evidence="5">
    <location>
        <begin position="134"/>
        <end position="145"/>
    </location>
</feature>
<evidence type="ECO:0000256" key="1">
    <source>
        <dbReference type="ARBA" id="ARBA00004123"/>
    </source>
</evidence>
<dbReference type="PANTHER" id="PTHR46117">
    <property type="entry name" value="FI24210P1"/>
    <property type="match status" value="1"/>
</dbReference>
<dbReference type="SMART" id="SM00353">
    <property type="entry name" value="HLH"/>
    <property type="match status" value="1"/>
</dbReference>
<dbReference type="PROSITE" id="PS50888">
    <property type="entry name" value="BHLH"/>
    <property type="match status" value="1"/>
</dbReference>
<evidence type="ECO:0000256" key="5">
    <source>
        <dbReference type="SAM" id="MobiDB-lite"/>
    </source>
</evidence>
<protein>
    <submittedName>
        <fullName evidence="7">Retrograde regulation protein 1</fullName>
    </submittedName>
</protein>
<feature type="region of interest" description="Disordered" evidence="5">
    <location>
        <begin position="86"/>
        <end position="145"/>
    </location>
</feature>